<keyword evidence="2" id="KW-1185">Reference proteome</keyword>
<dbReference type="Proteomes" id="UP001303046">
    <property type="component" value="Unassembled WGS sequence"/>
</dbReference>
<sequence length="74" mass="8010">MHSLSPAVSDVGQYGDRREMEIITEKFYSNLFYSSPVSSPIIPTGKAPHGILPSEVRVAIKSMKPGAASEADFI</sequence>
<comment type="caution">
    <text evidence="1">The sequence shown here is derived from an EMBL/GenBank/DDBJ whole genome shotgun (WGS) entry which is preliminary data.</text>
</comment>
<evidence type="ECO:0000313" key="2">
    <source>
        <dbReference type="Proteomes" id="UP001303046"/>
    </source>
</evidence>
<name>A0ABR1E5D1_NECAM</name>
<gene>
    <name evidence="1" type="primary">Necator_chrV.g20021</name>
    <name evidence="1" type="ORF">RB195_015229</name>
</gene>
<protein>
    <submittedName>
        <fullName evidence="1">Uncharacterized protein</fullName>
    </submittedName>
</protein>
<reference evidence="1 2" key="1">
    <citation type="submission" date="2023-08" db="EMBL/GenBank/DDBJ databases">
        <title>A Necator americanus chromosomal reference genome.</title>
        <authorList>
            <person name="Ilik V."/>
            <person name="Petrzelkova K.J."/>
            <person name="Pardy F."/>
            <person name="Fuh T."/>
            <person name="Niatou-Singa F.S."/>
            <person name="Gouil Q."/>
            <person name="Baker L."/>
            <person name="Ritchie M.E."/>
            <person name="Jex A.R."/>
            <person name="Gazzola D."/>
            <person name="Li H."/>
            <person name="Toshio Fujiwara R."/>
            <person name="Zhan B."/>
            <person name="Aroian R.V."/>
            <person name="Pafco B."/>
            <person name="Schwarz E.M."/>
        </authorList>
    </citation>
    <scope>NUCLEOTIDE SEQUENCE [LARGE SCALE GENOMIC DNA]</scope>
    <source>
        <strain evidence="1 2">Aroian</strain>
        <tissue evidence="1">Whole animal</tissue>
    </source>
</reference>
<accession>A0ABR1E5D1</accession>
<evidence type="ECO:0000313" key="1">
    <source>
        <dbReference type="EMBL" id="KAK6757276.1"/>
    </source>
</evidence>
<dbReference type="EMBL" id="JAVFWL010000005">
    <property type="protein sequence ID" value="KAK6757276.1"/>
    <property type="molecule type" value="Genomic_DNA"/>
</dbReference>
<organism evidence="1 2">
    <name type="scientific">Necator americanus</name>
    <name type="common">Human hookworm</name>
    <dbReference type="NCBI Taxonomy" id="51031"/>
    <lineage>
        <taxon>Eukaryota</taxon>
        <taxon>Metazoa</taxon>
        <taxon>Ecdysozoa</taxon>
        <taxon>Nematoda</taxon>
        <taxon>Chromadorea</taxon>
        <taxon>Rhabditida</taxon>
        <taxon>Rhabditina</taxon>
        <taxon>Rhabditomorpha</taxon>
        <taxon>Strongyloidea</taxon>
        <taxon>Ancylostomatidae</taxon>
        <taxon>Bunostominae</taxon>
        <taxon>Necator</taxon>
    </lineage>
</organism>
<proteinExistence type="predicted"/>